<dbReference type="EC" id="2.8.2.-" evidence="1"/>
<dbReference type="Pfam" id="PF00685">
    <property type="entry name" value="Sulfotransfer_1"/>
    <property type="match status" value="1"/>
</dbReference>
<keyword evidence="5" id="KW-1185">Reference proteome</keyword>
<evidence type="ECO:0000256" key="2">
    <source>
        <dbReference type="SAM" id="MobiDB-lite"/>
    </source>
</evidence>
<dbReference type="InterPro" id="IPR027417">
    <property type="entry name" value="P-loop_NTPase"/>
</dbReference>
<dbReference type="GO" id="GO:0008146">
    <property type="term" value="F:sulfotransferase activity"/>
    <property type="evidence" value="ECO:0007669"/>
    <property type="project" value="InterPro"/>
</dbReference>
<evidence type="ECO:0000256" key="1">
    <source>
        <dbReference type="RuleBase" id="RU361155"/>
    </source>
</evidence>
<name>S7PRB8_MYOBR</name>
<dbReference type="EMBL" id="KE163139">
    <property type="protein sequence ID" value="EPQ11002.1"/>
    <property type="molecule type" value="Genomic_DNA"/>
</dbReference>
<comment type="similarity">
    <text evidence="1">Belongs to the sulfotransferase 1 family.</text>
</comment>
<evidence type="ECO:0000313" key="4">
    <source>
        <dbReference type="EMBL" id="EPQ11002.1"/>
    </source>
</evidence>
<feature type="domain" description="Sulfotransferase" evidence="3">
    <location>
        <begin position="1"/>
        <end position="56"/>
    </location>
</feature>
<evidence type="ECO:0000259" key="3">
    <source>
        <dbReference type="Pfam" id="PF00685"/>
    </source>
</evidence>
<gene>
    <name evidence="4" type="ORF">D623_10000634</name>
</gene>
<proteinExistence type="inferred from homology"/>
<dbReference type="InterPro" id="IPR000863">
    <property type="entry name" value="Sulfotransferase_dom"/>
</dbReference>
<reference evidence="4 5" key="1">
    <citation type="journal article" date="2013" name="Nat. Commun.">
        <title>Genome analysis reveals insights into physiology and longevity of the Brandt's bat Myotis brandtii.</title>
        <authorList>
            <person name="Seim I."/>
            <person name="Fang X."/>
            <person name="Xiong Z."/>
            <person name="Lobanov A.V."/>
            <person name="Huang Z."/>
            <person name="Ma S."/>
            <person name="Feng Y."/>
            <person name="Turanov A.A."/>
            <person name="Zhu Y."/>
            <person name="Lenz T.L."/>
            <person name="Gerashchenko M.V."/>
            <person name="Fan D."/>
            <person name="Hee Yim S."/>
            <person name="Yao X."/>
            <person name="Jordan D."/>
            <person name="Xiong Y."/>
            <person name="Ma Y."/>
            <person name="Lyapunov A.N."/>
            <person name="Chen G."/>
            <person name="Kulakova O.I."/>
            <person name="Sun Y."/>
            <person name="Lee S.G."/>
            <person name="Bronson R.T."/>
            <person name="Moskalev A.A."/>
            <person name="Sunyaev S.R."/>
            <person name="Zhang G."/>
            <person name="Krogh A."/>
            <person name="Wang J."/>
            <person name="Gladyshev V.N."/>
        </authorList>
    </citation>
    <scope>NUCLEOTIDE SEQUENCE [LARGE SCALE GENOMIC DNA]</scope>
</reference>
<organism evidence="4 5">
    <name type="scientific">Myotis brandtii</name>
    <name type="common">Brandt's bat</name>
    <dbReference type="NCBI Taxonomy" id="109478"/>
    <lineage>
        <taxon>Eukaryota</taxon>
        <taxon>Metazoa</taxon>
        <taxon>Chordata</taxon>
        <taxon>Craniata</taxon>
        <taxon>Vertebrata</taxon>
        <taxon>Euteleostomi</taxon>
        <taxon>Mammalia</taxon>
        <taxon>Eutheria</taxon>
        <taxon>Laurasiatheria</taxon>
        <taxon>Chiroptera</taxon>
        <taxon>Yangochiroptera</taxon>
        <taxon>Vespertilionidae</taxon>
        <taxon>Myotis</taxon>
    </lineage>
</organism>
<dbReference type="Proteomes" id="UP000052978">
    <property type="component" value="Unassembled WGS sequence"/>
</dbReference>
<protein>
    <recommendedName>
        <fullName evidence="1">Sulfotransferase</fullName>
        <ecNumber evidence="1">2.8.2.-</ecNumber>
    </recommendedName>
</protein>
<keyword evidence="1 4" id="KW-0808">Transferase</keyword>
<sequence length="118" mass="13109">MKQNPMANYSADPAEVMDRSVSPFMRKGTVGDWKNHFTVAQNERFDEDYQRRMAGTKRDLVDKTLYFHKNPLGVDLCPNGKLILQASTLTTGCSPVPDPEPAQAGQVLATVRPRSGDI</sequence>
<feature type="region of interest" description="Disordered" evidence="2">
    <location>
        <begin position="94"/>
        <end position="118"/>
    </location>
</feature>
<dbReference type="AlphaFoldDB" id="S7PRB8"/>
<evidence type="ECO:0000313" key="5">
    <source>
        <dbReference type="Proteomes" id="UP000052978"/>
    </source>
</evidence>
<dbReference type="Gene3D" id="3.40.50.300">
    <property type="entry name" value="P-loop containing nucleotide triphosphate hydrolases"/>
    <property type="match status" value="1"/>
</dbReference>
<accession>S7PRB8</accession>
<dbReference type="SUPFAM" id="SSF52540">
    <property type="entry name" value="P-loop containing nucleoside triphosphate hydrolases"/>
    <property type="match status" value="1"/>
</dbReference>